<evidence type="ECO:0000313" key="4">
    <source>
        <dbReference type="Proteomes" id="UP001595859"/>
    </source>
</evidence>
<dbReference type="SUPFAM" id="SSF53720">
    <property type="entry name" value="ALDH-like"/>
    <property type="match status" value="1"/>
</dbReference>
<keyword evidence="4" id="KW-1185">Reference proteome</keyword>
<feature type="domain" description="Aldehyde dehydrogenase" evidence="2">
    <location>
        <begin position="6"/>
        <end position="421"/>
    </location>
</feature>
<reference evidence="4" key="1">
    <citation type="journal article" date="2019" name="Int. J. Syst. Evol. Microbiol.">
        <title>The Global Catalogue of Microorganisms (GCM) 10K type strain sequencing project: providing services to taxonomists for standard genome sequencing and annotation.</title>
        <authorList>
            <consortium name="The Broad Institute Genomics Platform"/>
            <consortium name="The Broad Institute Genome Sequencing Center for Infectious Disease"/>
            <person name="Wu L."/>
            <person name="Ma J."/>
        </authorList>
    </citation>
    <scope>NUCLEOTIDE SEQUENCE [LARGE SCALE GENOMIC DNA]</scope>
    <source>
        <strain evidence="4">ZS-22-S1</strain>
    </source>
</reference>
<dbReference type="InterPro" id="IPR016163">
    <property type="entry name" value="Ald_DH_C"/>
</dbReference>
<accession>A0ABV9SA57</accession>
<evidence type="ECO:0000256" key="1">
    <source>
        <dbReference type="ARBA" id="ARBA00023002"/>
    </source>
</evidence>
<dbReference type="EMBL" id="JBHSIS010000020">
    <property type="protein sequence ID" value="MFC4857628.1"/>
    <property type="molecule type" value="Genomic_DNA"/>
</dbReference>
<dbReference type="InterPro" id="IPR015590">
    <property type="entry name" value="Aldehyde_DH_dom"/>
</dbReference>
<dbReference type="InterPro" id="IPR050740">
    <property type="entry name" value="Aldehyde_DH_Superfamily"/>
</dbReference>
<dbReference type="CDD" id="cd07129">
    <property type="entry name" value="ALDH_KGSADH"/>
    <property type="match status" value="1"/>
</dbReference>
<gene>
    <name evidence="3" type="ORF">ACFPCV_29370</name>
</gene>
<dbReference type="PANTHER" id="PTHR43353">
    <property type="entry name" value="SUCCINATE-SEMIALDEHYDE DEHYDROGENASE, MITOCHONDRIAL"/>
    <property type="match status" value="1"/>
</dbReference>
<dbReference type="PANTHER" id="PTHR43353:SF3">
    <property type="entry name" value="ALDEHYDE DEHYDROGENASE-RELATED"/>
    <property type="match status" value="1"/>
</dbReference>
<organism evidence="3 4">
    <name type="scientific">Actinophytocola glycyrrhizae</name>
    <dbReference type="NCBI Taxonomy" id="2044873"/>
    <lineage>
        <taxon>Bacteria</taxon>
        <taxon>Bacillati</taxon>
        <taxon>Actinomycetota</taxon>
        <taxon>Actinomycetes</taxon>
        <taxon>Pseudonocardiales</taxon>
        <taxon>Pseudonocardiaceae</taxon>
    </lineage>
</organism>
<dbReference type="Pfam" id="PF00171">
    <property type="entry name" value="Aldedh"/>
    <property type="match status" value="1"/>
</dbReference>
<protein>
    <submittedName>
        <fullName evidence="3">Aldehyde dehydrogenase (NADP(+))</fullName>
    </submittedName>
</protein>
<dbReference type="InterPro" id="IPR016162">
    <property type="entry name" value="Ald_DH_N"/>
</dbReference>
<evidence type="ECO:0000313" key="3">
    <source>
        <dbReference type="EMBL" id="MFC4857628.1"/>
    </source>
</evidence>
<dbReference type="InterPro" id="IPR044151">
    <property type="entry name" value="ALDH_KGSADH"/>
</dbReference>
<evidence type="ECO:0000259" key="2">
    <source>
        <dbReference type="Pfam" id="PF00171"/>
    </source>
</evidence>
<comment type="caution">
    <text evidence="3">The sequence shown here is derived from an EMBL/GenBank/DDBJ whole genome shotgun (WGS) entry which is preliminary data.</text>
</comment>
<sequence length="486" mass="50387">MKVSLETVLTAADAARAPFAATTAKLRAAALRRVADVLDAAAGELVPLAHLETHLPEKPRLHAELERTTFQLRLLAETVVEGGYLSVTIDSPDTCWPAGGRADLRRMLVPAGPVAVFAASNFPFAFGVAGGDTAAALAVGCPVVLKASPGHPLLSGRVGELVSGALSSAGLPDGVFGVVHGVEEGRALVVDPRIRAGAFTGSRQGGRALFDLACSRPDPIPFHAEMGSVNPVFVTASAAAERAEGIAEGYVASYTLGAGQFCTKPGLVFVPAAAAADFESHVAAALAGHVAAPLLNDGITARYTAELDTLRSHPAVRVPVAGEGVAPTLLGCTAADFLAAREELLVECFGPTSMVVRYSSADELLACARAFTGELSAAVHGAPDDAEAGQLVALLTERVGRVLWNDWPTGVSVTYAMQHGGPYPATTMPGHTSVGTTALRRFLRPVVYQNMPQALLPEVLRDGNPLEVPRRVDGVLSRQTAQRPTA</sequence>
<dbReference type="InterPro" id="IPR016161">
    <property type="entry name" value="Ald_DH/histidinol_DH"/>
</dbReference>
<name>A0ABV9SA57_9PSEU</name>
<dbReference type="Gene3D" id="3.40.605.10">
    <property type="entry name" value="Aldehyde Dehydrogenase, Chain A, domain 1"/>
    <property type="match status" value="1"/>
</dbReference>
<dbReference type="Proteomes" id="UP001595859">
    <property type="component" value="Unassembled WGS sequence"/>
</dbReference>
<keyword evidence="1" id="KW-0560">Oxidoreductase</keyword>
<dbReference type="Gene3D" id="3.40.309.10">
    <property type="entry name" value="Aldehyde Dehydrogenase, Chain A, domain 2"/>
    <property type="match status" value="1"/>
</dbReference>
<proteinExistence type="predicted"/>